<organism evidence="2 3">
    <name type="scientific">Paraburkholderia tropica</name>
    <dbReference type="NCBI Taxonomy" id="92647"/>
    <lineage>
        <taxon>Bacteria</taxon>
        <taxon>Pseudomonadati</taxon>
        <taxon>Pseudomonadota</taxon>
        <taxon>Betaproteobacteria</taxon>
        <taxon>Burkholderiales</taxon>
        <taxon>Burkholderiaceae</taxon>
        <taxon>Paraburkholderia</taxon>
    </lineage>
</organism>
<proteinExistence type="predicted"/>
<comment type="caution">
    <text evidence="2">The sequence shown here is derived from an EMBL/GenBank/DDBJ whole genome shotgun (WGS) entry which is preliminary data.</text>
</comment>
<gene>
    <name evidence="2" type="ORF">SAMN05216550_12398</name>
</gene>
<dbReference type="RefSeq" id="WP_074987061.1">
    <property type="nucleotide sequence ID" value="NZ_CADFGN010000015.1"/>
</dbReference>
<evidence type="ECO:0000256" key="1">
    <source>
        <dbReference type="SAM" id="Phobius"/>
    </source>
</evidence>
<name>A0AAQ1GMM2_9BURK</name>
<keyword evidence="1" id="KW-1133">Transmembrane helix</keyword>
<evidence type="ECO:0000313" key="2">
    <source>
        <dbReference type="EMBL" id="SEK13133.1"/>
    </source>
</evidence>
<dbReference type="EMBL" id="FNZM01000023">
    <property type="protein sequence ID" value="SEK13133.1"/>
    <property type="molecule type" value="Genomic_DNA"/>
</dbReference>
<feature type="transmembrane region" description="Helical" evidence="1">
    <location>
        <begin position="62"/>
        <end position="84"/>
    </location>
</feature>
<protein>
    <submittedName>
        <fullName evidence="2">Uncharacterized protein</fullName>
    </submittedName>
</protein>
<evidence type="ECO:0000313" key="3">
    <source>
        <dbReference type="Proteomes" id="UP000183529"/>
    </source>
</evidence>
<reference evidence="2 3" key="1">
    <citation type="submission" date="2016-10" db="EMBL/GenBank/DDBJ databases">
        <authorList>
            <person name="Varghese N."/>
            <person name="Submissions S."/>
        </authorList>
    </citation>
    <scope>NUCLEOTIDE SEQUENCE [LARGE SCALE GENOMIC DNA]</scope>
    <source>
        <strain evidence="2 3">LMG 22274</strain>
    </source>
</reference>
<sequence length="86" mass="9438">MSLTTTLIAKLSGIDEAYAARVLLSVRAQDDLQAPPPAEFRRGRPARAWALAVVMSRNPVRFWVGMSGLIAFPVYLLCEIGAWLHG</sequence>
<keyword evidence="1" id="KW-0812">Transmembrane</keyword>
<dbReference type="Proteomes" id="UP000183529">
    <property type="component" value="Unassembled WGS sequence"/>
</dbReference>
<dbReference type="AlphaFoldDB" id="A0AAQ1GMM2"/>
<accession>A0AAQ1GMM2</accession>
<keyword evidence="1" id="KW-0472">Membrane</keyword>